<dbReference type="Proteomes" id="UP000283786">
    <property type="component" value="Chromosome"/>
</dbReference>
<dbReference type="AlphaFoldDB" id="A0A418SCL3"/>
<dbReference type="RefSeq" id="WP_119840570.1">
    <property type="nucleotide sequence ID" value="NZ_CP060436.1"/>
</dbReference>
<dbReference type="KEGG" id="palw:PSAL_033110"/>
<dbReference type="OrthoDB" id="14727at2"/>
<dbReference type="InterPro" id="IPR007332">
    <property type="entry name" value="DUF411"/>
</dbReference>
<reference evidence="1 2" key="1">
    <citation type="submission" date="2020-08" db="EMBL/GenBank/DDBJ databases">
        <title>Genome sequence of Rhodobacteraceae bacterium Lw-13e.</title>
        <authorList>
            <person name="Poehlein A."/>
            <person name="Wolter L."/>
            <person name="Daniel R."/>
            <person name="Brinkhoff T."/>
        </authorList>
    </citation>
    <scope>NUCLEOTIDE SEQUENCE [LARGE SCALE GENOMIC DNA]</scope>
    <source>
        <strain evidence="1 2">Lw-13e</strain>
    </source>
</reference>
<dbReference type="InterPro" id="IPR006311">
    <property type="entry name" value="TAT_signal"/>
</dbReference>
<dbReference type="Pfam" id="PF04214">
    <property type="entry name" value="DUF411"/>
    <property type="match status" value="1"/>
</dbReference>
<accession>A0A418SCL3</accession>
<organism evidence="1 2">
    <name type="scientific">Pseudooceanicola algae</name>
    <dbReference type="NCBI Taxonomy" id="1537215"/>
    <lineage>
        <taxon>Bacteria</taxon>
        <taxon>Pseudomonadati</taxon>
        <taxon>Pseudomonadota</taxon>
        <taxon>Alphaproteobacteria</taxon>
        <taxon>Rhodobacterales</taxon>
        <taxon>Paracoccaceae</taxon>
        <taxon>Pseudooceanicola</taxon>
    </lineage>
</organism>
<dbReference type="EMBL" id="CP060436">
    <property type="protein sequence ID" value="QPM92048.1"/>
    <property type="molecule type" value="Genomic_DNA"/>
</dbReference>
<evidence type="ECO:0008006" key="3">
    <source>
        <dbReference type="Google" id="ProtNLM"/>
    </source>
</evidence>
<gene>
    <name evidence="1" type="ORF">PSAL_033110</name>
</gene>
<protein>
    <recommendedName>
        <fullName evidence="3">Metal-binding protein</fullName>
    </recommendedName>
</protein>
<keyword evidence="2" id="KW-1185">Reference proteome</keyword>
<proteinExistence type="predicted"/>
<sequence>MTHMSRRRLLISVASIAATAPFAATAQASAPIIHVVKDINCGCCTAWVEILGNAGFTVTTQASMGTLLIRHKLENGIPQQMHSCHTGEVEGYMIEGHVPPVDIRRLLDERPEAIGLAVPGMPYGSSGMGPEDQREAYDVFLIRKDGSTEIFARYDAA</sequence>
<evidence type="ECO:0000313" key="2">
    <source>
        <dbReference type="Proteomes" id="UP000283786"/>
    </source>
</evidence>
<name>A0A418SCL3_9RHOB</name>
<dbReference type="PROSITE" id="PS51318">
    <property type="entry name" value="TAT"/>
    <property type="match status" value="1"/>
</dbReference>
<evidence type="ECO:0000313" key="1">
    <source>
        <dbReference type="EMBL" id="QPM92048.1"/>
    </source>
</evidence>